<keyword evidence="10" id="KW-0408">Iron</keyword>
<dbReference type="GO" id="GO:0140825">
    <property type="term" value="F:lactoperoxidase activity"/>
    <property type="evidence" value="ECO:0007669"/>
    <property type="project" value="UniProtKB-EC"/>
</dbReference>
<evidence type="ECO:0000256" key="16">
    <source>
        <dbReference type="SAM" id="SignalP"/>
    </source>
</evidence>
<evidence type="ECO:0000256" key="7">
    <source>
        <dbReference type="ARBA" id="ARBA00022723"/>
    </source>
</evidence>
<evidence type="ECO:0000256" key="9">
    <source>
        <dbReference type="ARBA" id="ARBA00023002"/>
    </source>
</evidence>
<dbReference type="PANTHER" id="PTHR31517:SF49">
    <property type="entry name" value="PEROXIDASE 63"/>
    <property type="match status" value="1"/>
</dbReference>
<dbReference type="GO" id="GO:0046872">
    <property type="term" value="F:metal ion binding"/>
    <property type="evidence" value="ECO:0007669"/>
    <property type="project" value="UniProtKB-KW"/>
</dbReference>
<dbReference type="Gramene" id="scaffold_400555.1">
    <property type="protein sequence ID" value="scaffold_400555.1"/>
    <property type="gene ID" value="scaffold_400555.1"/>
</dbReference>
<feature type="binding site" evidence="12">
    <location>
        <position position="92"/>
    </location>
    <ligand>
        <name>Ca(2+)</name>
        <dbReference type="ChEBI" id="CHEBI:29108"/>
        <label>1</label>
    </ligand>
</feature>
<keyword evidence="6" id="KW-0349">Heme</keyword>
<feature type="site" description="Transition state stabilizer" evidence="13">
    <location>
        <position position="78"/>
    </location>
</feature>
<dbReference type="HOGENOM" id="CLU_010543_3_2_1"/>
<evidence type="ECO:0000256" key="5">
    <source>
        <dbReference type="ARBA" id="ARBA00022559"/>
    </source>
</evidence>
<evidence type="ECO:0000256" key="12">
    <source>
        <dbReference type="PIRSR" id="PIRSR600823-3"/>
    </source>
</evidence>
<dbReference type="InterPro" id="IPR000823">
    <property type="entry name" value="Peroxidase_pln"/>
</dbReference>
<comment type="catalytic activity">
    <reaction evidence="1">
        <text>2 a phenolic donor + H2O2 = 2 a phenolic radical donor + 2 H2O</text>
        <dbReference type="Rhea" id="RHEA:56136"/>
        <dbReference type="ChEBI" id="CHEBI:15377"/>
        <dbReference type="ChEBI" id="CHEBI:16240"/>
        <dbReference type="ChEBI" id="CHEBI:139520"/>
        <dbReference type="ChEBI" id="CHEBI:139521"/>
        <dbReference type="EC" id="1.11.1.7"/>
    </reaction>
</comment>
<dbReference type="Proteomes" id="UP000008694">
    <property type="component" value="Unassembled WGS sequence"/>
</dbReference>
<dbReference type="STRING" id="81972.D7LIW7"/>
<organism evidence="19">
    <name type="scientific">Arabidopsis lyrata subsp. lyrata</name>
    <name type="common">Lyre-leaved rock-cress</name>
    <dbReference type="NCBI Taxonomy" id="81972"/>
    <lineage>
        <taxon>Eukaryota</taxon>
        <taxon>Viridiplantae</taxon>
        <taxon>Streptophyta</taxon>
        <taxon>Embryophyta</taxon>
        <taxon>Tracheophyta</taxon>
        <taxon>Spermatophyta</taxon>
        <taxon>Magnoliopsida</taxon>
        <taxon>eudicotyledons</taxon>
        <taxon>Gunneridae</taxon>
        <taxon>Pentapetalae</taxon>
        <taxon>rosids</taxon>
        <taxon>malvids</taxon>
        <taxon>Brassicales</taxon>
        <taxon>Brassicaceae</taxon>
        <taxon>Camelineae</taxon>
        <taxon>Arabidopsis</taxon>
    </lineage>
</organism>
<feature type="disulfide bond" evidence="14">
    <location>
        <begin position="84"/>
        <end position="89"/>
    </location>
</feature>
<feature type="domain" description="Plant heme peroxidase family profile" evidence="17">
    <location>
        <begin position="31"/>
        <end position="193"/>
    </location>
</feature>
<accession>D7LIW7</accession>
<proteinExistence type="inferred from homology"/>
<feature type="binding site" evidence="12">
    <location>
        <position position="104"/>
    </location>
    <ligand>
        <name>Ca(2+)</name>
        <dbReference type="ChEBI" id="CHEBI:29108"/>
        <label>1</label>
    </ligand>
</feature>
<comment type="function">
    <text evidence="3">Removal of H(2)O(2), oxidation of toxic reductants, biosynthesis and degradation of lignin, suberization, auxin catabolism, response to environmental stresses such as wounding, pathogen attack and oxidative stress. These functions might be dependent on each isozyme/isoform in each plant tissue.</text>
</comment>
<name>D7LIW7_ARALL</name>
<dbReference type="Gene3D" id="1.10.520.10">
    <property type="match status" value="1"/>
</dbReference>
<dbReference type="EMBL" id="GL348716">
    <property type="protein sequence ID" value="EFH55045.1"/>
    <property type="molecule type" value="Genomic_DNA"/>
</dbReference>
<feature type="chain" id="PRO_5003101933" description="peroxidase" evidence="16">
    <location>
        <begin position="28"/>
        <end position="193"/>
    </location>
</feature>
<reference evidence="19" key="1">
    <citation type="journal article" date="2011" name="Nat. Genet.">
        <title>The Arabidopsis lyrata genome sequence and the basis of rapid genome size change.</title>
        <authorList>
            <person name="Hu T.T."/>
            <person name="Pattyn P."/>
            <person name="Bakker E.G."/>
            <person name="Cao J."/>
            <person name="Cheng J.-F."/>
            <person name="Clark R.M."/>
            <person name="Fahlgren N."/>
            <person name="Fawcett J.A."/>
            <person name="Grimwood J."/>
            <person name="Gundlach H."/>
            <person name="Haberer G."/>
            <person name="Hollister J.D."/>
            <person name="Ossowski S."/>
            <person name="Ottilar R.P."/>
            <person name="Salamov A.A."/>
            <person name="Schneeberger K."/>
            <person name="Spannagl M."/>
            <person name="Wang X."/>
            <person name="Yang L."/>
            <person name="Nasrallah M.E."/>
            <person name="Bergelson J."/>
            <person name="Carrington J.C."/>
            <person name="Gaut B.S."/>
            <person name="Schmutz J."/>
            <person name="Mayer K.F.X."/>
            <person name="Van de Peer Y."/>
            <person name="Grigoriev I.V."/>
            <person name="Nordborg M."/>
            <person name="Weigel D."/>
            <person name="Guo Y.-L."/>
        </authorList>
    </citation>
    <scope>NUCLEOTIDE SEQUENCE [LARGE SCALE GENOMIC DNA]</scope>
    <source>
        <strain evidence="19">cv. MN47</strain>
    </source>
</reference>
<dbReference type="InterPro" id="IPR019794">
    <property type="entry name" value="Peroxidases_AS"/>
</dbReference>
<protein>
    <recommendedName>
        <fullName evidence="4">peroxidase</fullName>
        <ecNumber evidence="4">1.11.1.7</ecNumber>
    </recommendedName>
</protein>
<dbReference type="PROSITE" id="PS50873">
    <property type="entry name" value="PEROXIDASE_4"/>
    <property type="match status" value="1"/>
</dbReference>
<keyword evidence="7 12" id="KW-0479">Metal-binding</keyword>
<evidence type="ECO:0000256" key="3">
    <source>
        <dbReference type="ARBA" id="ARBA00002322"/>
    </source>
</evidence>
<evidence type="ECO:0000256" key="15">
    <source>
        <dbReference type="RuleBase" id="RU004241"/>
    </source>
</evidence>
<dbReference type="Pfam" id="PF00141">
    <property type="entry name" value="peroxidase"/>
    <property type="match status" value="1"/>
</dbReference>
<comment type="cofactor">
    <cofactor evidence="12">
        <name>Ca(2+)</name>
        <dbReference type="ChEBI" id="CHEBI:29108"/>
    </cofactor>
    <text evidence="12">Binds 2 calcium ions per subunit.</text>
</comment>
<evidence type="ECO:0000256" key="6">
    <source>
        <dbReference type="ARBA" id="ARBA00022617"/>
    </source>
</evidence>
<keyword evidence="9" id="KW-0560">Oxidoreductase</keyword>
<dbReference type="InterPro" id="IPR002016">
    <property type="entry name" value="Haem_peroxidase"/>
</dbReference>
<keyword evidence="19" id="KW-1185">Reference proteome</keyword>
<keyword evidence="5" id="KW-0575">Peroxidase</keyword>
<keyword evidence="14" id="KW-1015">Disulfide bond</keyword>
<evidence type="ECO:0000259" key="17">
    <source>
        <dbReference type="PROSITE" id="PS50873"/>
    </source>
</evidence>
<evidence type="ECO:0000313" key="19">
    <source>
        <dbReference type="Proteomes" id="UP000008694"/>
    </source>
</evidence>
<dbReference type="GO" id="GO:0006979">
    <property type="term" value="P:response to oxidative stress"/>
    <property type="evidence" value="ECO:0007669"/>
    <property type="project" value="InterPro"/>
</dbReference>
<keyword evidence="12" id="KW-0106">Calcium</keyword>
<comment type="similarity">
    <text evidence="15">Belongs to the peroxidase family.</text>
</comment>
<dbReference type="AlphaFoldDB" id="D7LIW7"/>
<evidence type="ECO:0000256" key="1">
    <source>
        <dbReference type="ARBA" id="ARBA00000189"/>
    </source>
</evidence>
<feature type="signal peptide" evidence="16">
    <location>
        <begin position="1"/>
        <end position="27"/>
    </location>
</feature>
<evidence type="ECO:0000256" key="11">
    <source>
        <dbReference type="PIRSR" id="PIRSR600823-1"/>
    </source>
</evidence>
<dbReference type="eggNOG" id="ENOG502QR74">
    <property type="taxonomic scope" value="Eukaryota"/>
</dbReference>
<sequence>MAEQSQLNNLTINIIILCFTFQSLSSAAESHLTVDFYSKSCLKFLDIIRETITNKQISTPTTAAARGVKRANTAAALRLFFHDCFPNGCDASVLVSSTTFNTAERDSSINLFLPGDGFDVVIRAKTALELACPNTVSCSDIIAVAVRDLLVTVAVALKKACSNYKNDPTISVFNDVMTPNKFDNMYLQTNSII</sequence>
<feature type="binding site" evidence="12">
    <location>
        <position position="90"/>
    </location>
    <ligand>
        <name>Ca(2+)</name>
        <dbReference type="ChEBI" id="CHEBI:29108"/>
        <label>1</label>
    </ligand>
</feature>
<dbReference type="GO" id="GO:0020037">
    <property type="term" value="F:heme binding"/>
    <property type="evidence" value="ECO:0007669"/>
    <property type="project" value="InterPro"/>
</dbReference>
<evidence type="ECO:0000313" key="18">
    <source>
        <dbReference type="EMBL" id="EFH55045.1"/>
    </source>
</evidence>
<dbReference type="PRINTS" id="PR00461">
    <property type="entry name" value="PLPEROXIDASE"/>
</dbReference>
<gene>
    <name evidence="18" type="ORF">ARALYDRAFT_901054</name>
</gene>
<dbReference type="PROSITE" id="PS00436">
    <property type="entry name" value="PEROXIDASE_2"/>
    <property type="match status" value="1"/>
</dbReference>
<feature type="active site" description="Proton acceptor" evidence="11">
    <location>
        <position position="82"/>
    </location>
</feature>
<evidence type="ECO:0000256" key="14">
    <source>
        <dbReference type="PIRSR" id="PIRSR600823-5"/>
    </source>
</evidence>
<keyword evidence="8 16" id="KW-0732">Signal</keyword>
<evidence type="ECO:0000256" key="4">
    <source>
        <dbReference type="ARBA" id="ARBA00012313"/>
    </source>
</evidence>
<feature type="disulfide bond" evidence="14">
    <location>
        <begin position="41"/>
        <end position="132"/>
    </location>
</feature>
<evidence type="ECO:0000256" key="13">
    <source>
        <dbReference type="PIRSR" id="PIRSR600823-4"/>
    </source>
</evidence>
<dbReference type="PRINTS" id="PR00458">
    <property type="entry name" value="PEROXIDASE"/>
</dbReference>
<evidence type="ECO:0000256" key="10">
    <source>
        <dbReference type="ARBA" id="ARBA00023004"/>
    </source>
</evidence>
<dbReference type="PANTHER" id="PTHR31517">
    <property type="match status" value="1"/>
</dbReference>
<feature type="binding site" evidence="12">
    <location>
        <position position="83"/>
    </location>
    <ligand>
        <name>Ca(2+)</name>
        <dbReference type="ChEBI" id="CHEBI:29108"/>
        <label>1</label>
    </ligand>
</feature>
<feature type="binding site" evidence="12">
    <location>
        <position position="88"/>
    </location>
    <ligand>
        <name>Ca(2+)</name>
        <dbReference type="ChEBI" id="CHEBI:29108"/>
        <label>1</label>
    </ligand>
</feature>
<dbReference type="SUPFAM" id="SSF48113">
    <property type="entry name" value="Heme-dependent peroxidases"/>
    <property type="match status" value="1"/>
</dbReference>
<evidence type="ECO:0000256" key="8">
    <source>
        <dbReference type="ARBA" id="ARBA00022729"/>
    </source>
</evidence>
<dbReference type="InterPro" id="IPR010255">
    <property type="entry name" value="Haem_peroxidase_sf"/>
</dbReference>
<evidence type="ECO:0000256" key="2">
    <source>
        <dbReference type="ARBA" id="ARBA00001970"/>
    </source>
</evidence>
<comment type="cofactor">
    <cofactor evidence="2">
        <name>heme b</name>
        <dbReference type="ChEBI" id="CHEBI:60344"/>
    </cofactor>
</comment>
<dbReference type="EC" id="1.11.1.7" evidence="4"/>